<evidence type="ECO:0000259" key="3">
    <source>
        <dbReference type="Pfam" id="PF20153"/>
    </source>
</evidence>
<keyword evidence="2" id="KW-1133">Transmembrane helix</keyword>
<feature type="transmembrane region" description="Helical" evidence="2">
    <location>
        <begin position="269"/>
        <end position="289"/>
    </location>
</feature>
<evidence type="ECO:0000313" key="5">
    <source>
        <dbReference type="Proteomes" id="UP000054248"/>
    </source>
</evidence>
<dbReference type="HOGENOM" id="CLU_938645_0_0_1"/>
<dbReference type="AlphaFoldDB" id="A0A0C3QFD5"/>
<evidence type="ECO:0000256" key="1">
    <source>
        <dbReference type="SAM" id="MobiDB-lite"/>
    </source>
</evidence>
<dbReference type="EMBL" id="KN822975">
    <property type="protein sequence ID" value="KIO30100.1"/>
    <property type="molecule type" value="Genomic_DNA"/>
</dbReference>
<feature type="transmembrane region" description="Helical" evidence="2">
    <location>
        <begin position="144"/>
        <end position="164"/>
    </location>
</feature>
<evidence type="ECO:0000256" key="2">
    <source>
        <dbReference type="SAM" id="Phobius"/>
    </source>
</evidence>
<dbReference type="Pfam" id="PF20153">
    <property type="entry name" value="DUF6535"/>
    <property type="match status" value="1"/>
</dbReference>
<feature type="non-terminal residue" evidence="4">
    <location>
        <position position="297"/>
    </location>
</feature>
<sequence>MSLDLHKSKPPYFTGTEESSEPAPILDEASTPVTATPRQERQERSDHSGLSAQHGREFSSDSILSPRISPLYFPSDPTVGGRPPIRTRHTRSSTTVAPYSEGGLSHIDVPRKFGDAAEFWRCYDELADRHDKDTIKTLSDNLDILLIFAGLFSAVNTSFIIMSLTTLSQDPNAESTQLLRMIAQGRTNLTTEEMAPPPFSASSEAVSVNCFFAASLASSLLTAFGAVMAKQWVLHFARGKVGTLETQGRHRQRKLNGSLKWRFENVVEALPVLLQVSLICFFIGLLMFLKSMNIIVA</sequence>
<organism evidence="4 5">
    <name type="scientific">Tulasnella calospora MUT 4182</name>
    <dbReference type="NCBI Taxonomy" id="1051891"/>
    <lineage>
        <taxon>Eukaryota</taxon>
        <taxon>Fungi</taxon>
        <taxon>Dikarya</taxon>
        <taxon>Basidiomycota</taxon>
        <taxon>Agaricomycotina</taxon>
        <taxon>Agaricomycetes</taxon>
        <taxon>Cantharellales</taxon>
        <taxon>Tulasnellaceae</taxon>
        <taxon>Tulasnella</taxon>
    </lineage>
</organism>
<feature type="transmembrane region" description="Helical" evidence="2">
    <location>
        <begin position="206"/>
        <end position="229"/>
    </location>
</feature>
<feature type="compositionally biased region" description="Basic and acidic residues" evidence="1">
    <location>
        <begin position="38"/>
        <end position="47"/>
    </location>
</feature>
<accession>A0A0C3QFD5</accession>
<keyword evidence="2" id="KW-0472">Membrane</keyword>
<keyword evidence="5" id="KW-1185">Reference proteome</keyword>
<dbReference type="Proteomes" id="UP000054248">
    <property type="component" value="Unassembled WGS sequence"/>
</dbReference>
<name>A0A0C3QFD5_9AGAM</name>
<proteinExistence type="predicted"/>
<protein>
    <recommendedName>
        <fullName evidence="3">DUF6535 domain-containing protein</fullName>
    </recommendedName>
</protein>
<evidence type="ECO:0000313" key="4">
    <source>
        <dbReference type="EMBL" id="KIO30100.1"/>
    </source>
</evidence>
<reference evidence="4 5" key="1">
    <citation type="submission" date="2014-04" db="EMBL/GenBank/DDBJ databases">
        <authorList>
            <consortium name="DOE Joint Genome Institute"/>
            <person name="Kuo A."/>
            <person name="Girlanda M."/>
            <person name="Perotto S."/>
            <person name="Kohler A."/>
            <person name="Nagy L.G."/>
            <person name="Floudas D."/>
            <person name="Copeland A."/>
            <person name="Barry K.W."/>
            <person name="Cichocki N."/>
            <person name="Veneault-Fourrey C."/>
            <person name="LaButti K."/>
            <person name="Lindquist E.A."/>
            <person name="Lipzen A."/>
            <person name="Lundell T."/>
            <person name="Morin E."/>
            <person name="Murat C."/>
            <person name="Sun H."/>
            <person name="Tunlid A."/>
            <person name="Henrissat B."/>
            <person name="Grigoriev I.V."/>
            <person name="Hibbett D.S."/>
            <person name="Martin F."/>
            <person name="Nordberg H.P."/>
            <person name="Cantor M.N."/>
            <person name="Hua S.X."/>
        </authorList>
    </citation>
    <scope>NUCLEOTIDE SEQUENCE [LARGE SCALE GENOMIC DNA]</scope>
    <source>
        <strain evidence="4 5">MUT 4182</strain>
    </source>
</reference>
<gene>
    <name evidence="4" type="ORF">M407DRAFT_69542</name>
</gene>
<feature type="region of interest" description="Disordered" evidence="1">
    <location>
        <begin position="1"/>
        <end position="60"/>
    </location>
</feature>
<dbReference type="InterPro" id="IPR045338">
    <property type="entry name" value="DUF6535"/>
</dbReference>
<feature type="domain" description="DUF6535" evidence="3">
    <location>
        <begin position="120"/>
        <end position="289"/>
    </location>
</feature>
<dbReference type="OrthoDB" id="3219854at2759"/>
<reference evidence="5" key="2">
    <citation type="submission" date="2015-01" db="EMBL/GenBank/DDBJ databases">
        <title>Evolutionary Origins and Diversification of the Mycorrhizal Mutualists.</title>
        <authorList>
            <consortium name="DOE Joint Genome Institute"/>
            <consortium name="Mycorrhizal Genomics Consortium"/>
            <person name="Kohler A."/>
            <person name="Kuo A."/>
            <person name="Nagy L.G."/>
            <person name="Floudas D."/>
            <person name="Copeland A."/>
            <person name="Barry K.W."/>
            <person name="Cichocki N."/>
            <person name="Veneault-Fourrey C."/>
            <person name="LaButti K."/>
            <person name="Lindquist E.A."/>
            <person name="Lipzen A."/>
            <person name="Lundell T."/>
            <person name="Morin E."/>
            <person name="Murat C."/>
            <person name="Riley R."/>
            <person name="Ohm R."/>
            <person name="Sun H."/>
            <person name="Tunlid A."/>
            <person name="Henrissat B."/>
            <person name="Grigoriev I.V."/>
            <person name="Hibbett D.S."/>
            <person name="Martin F."/>
        </authorList>
    </citation>
    <scope>NUCLEOTIDE SEQUENCE [LARGE SCALE GENOMIC DNA]</scope>
    <source>
        <strain evidence="5">MUT 4182</strain>
    </source>
</reference>
<keyword evidence="2" id="KW-0812">Transmembrane</keyword>
<feature type="region of interest" description="Disordered" evidence="1">
    <location>
        <begin position="73"/>
        <end position="99"/>
    </location>
</feature>